<protein>
    <recommendedName>
        <fullName evidence="9">TRAP transporter small permease protein</fullName>
    </recommendedName>
</protein>
<evidence type="ECO:0000256" key="6">
    <source>
        <dbReference type="ARBA" id="ARBA00022989"/>
    </source>
</evidence>
<dbReference type="PANTHER" id="PTHR35011:SF2">
    <property type="entry name" value="2,3-DIKETO-L-GULONATE TRAP TRANSPORTER SMALL PERMEASE PROTEIN YIAM"/>
    <property type="match status" value="1"/>
</dbReference>
<feature type="transmembrane region" description="Helical" evidence="9">
    <location>
        <begin position="59"/>
        <end position="77"/>
    </location>
</feature>
<dbReference type="GO" id="GO:0005886">
    <property type="term" value="C:plasma membrane"/>
    <property type="evidence" value="ECO:0007669"/>
    <property type="project" value="UniProtKB-SubCell"/>
</dbReference>
<evidence type="ECO:0000256" key="1">
    <source>
        <dbReference type="ARBA" id="ARBA00004429"/>
    </source>
</evidence>
<proteinExistence type="inferred from homology"/>
<dbReference type="GO" id="GO:0022857">
    <property type="term" value="F:transmembrane transporter activity"/>
    <property type="evidence" value="ECO:0007669"/>
    <property type="project" value="UniProtKB-UniRule"/>
</dbReference>
<organism evidence="11">
    <name type="scientific">Aurantimonas manganoxydans</name>
    <dbReference type="NCBI Taxonomy" id="651183"/>
    <lineage>
        <taxon>Bacteria</taxon>
        <taxon>Pseudomonadati</taxon>
        <taxon>Pseudomonadota</taxon>
        <taxon>Alphaproteobacteria</taxon>
        <taxon>Hyphomicrobiales</taxon>
        <taxon>Aurantimonadaceae</taxon>
        <taxon>Aurantimonas</taxon>
    </lineage>
</organism>
<dbReference type="Pfam" id="PF04290">
    <property type="entry name" value="DctQ"/>
    <property type="match status" value="1"/>
</dbReference>
<reference evidence="11" key="1">
    <citation type="journal article" date="2015" name="Proc. Natl. Acad. Sci. U.S.A.">
        <title>Bacterial clade with the ribosomal RNA operon on a small plasmid rather than the chromosome.</title>
        <authorList>
            <person name="Anda M."/>
            <person name="Ohtsubo Y."/>
            <person name="Okubo T."/>
            <person name="Sugawara M."/>
            <person name="Nagata Y."/>
            <person name="Tsuda M."/>
            <person name="Minamisawa K."/>
            <person name="Mitsui H."/>
        </authorList>
    </citation>
    <scope>NUCLEOTIDE SEQUENCE</scope>
    <source>
        <strain evidence="11">DSM 21871</strain>
    </source>
</reference>
<keyword evidence="6 9" id="KW-1133">Transmembrane helix</keyword>
<dbReference type="EMBL" id="LC066379">
    <property type="protein sequence ID" value="BAT29216.1"/>
    <property type="molecule type" value="Genomic_DNA"/>
</dbReference>
<evidence type="ECO:0000256" key="8">
    <source>
        <dbReference type="ARBA" id="ARBA00038436"/>
    </source>
</evidence>
<evidence type="ECO:0000259" key="10">
    <source>
        <dbReference type="Pfam" id="PF04290"/>
    </source>
</evidence>
<name>A0A0P0Z5E4_9HYPH</name>
<dbReference type="InterPro" id="IPR055348">
    <property type="entry name" value="DctQ"/>
</dbReference>
<evidence type="ECO:0000256" key="2">
    <source>
        <dbReference type="ARBA" id="ARBA00022448"/>
    </source>
</evidence>
<sequence length="176" mass="19190">MERRPSHPAGQLDMSMRAVLEDAEKIVCAVIFLVMTGIGFLNVVVRYLTSYSFAATQEILLNGFLLLTIFGAAIAARRGEHLAVTLFADLLPPAGRRVGLWLSTGLSVALLCLSAWYCYGLLAHQYASGVTSPGLQVPAWYYTLGLPLGFLLIALRLVQHTLGFDRALRAGDERHA</sequence>
<dbReference type="AlphaFoldDB" id="A0A0P0Z5E4"/>
<evidence type="ECO:0000256" key="5">
    <source>
        <dbReference type="ARBA" id="ARBA00022692"/>
    </source>
</evidence>
<comment type="subcellular location">
    <subcellularLocation>
        <location evidence="1 9">Cell inner membrane</location>
        <topology evidence="1 9">Multi-pass membrane protein</topology>
    </subcellularLocation>
</comment>
<keyword evidence="5 9" id="KW-0812">Transmembrane</keyword>
<feature type="transmembrane region" description="Helical" evidence="9">
    <location>
        <begin position="139"/>
        <end position="158"/>
    </location>
</feature>
<evidence type="ECO:0000256" key="3">
    <source>
        <dbReference type="ARBA" id="ARBA00022475"/>
    </source>
</evidence>
<comment type="function">
    <text evidence="9">Part of the tripartite ATP-independent periplasmic (TRAP) transport system.</text>
</comment>
<feature type="transmembrane region" description="Helical" evidence="9">
    <location>
        <begin position="26"/>
        <end position="47"/>
    </location>
</feature>
<accession>A0A0P0Z5E4</accession>
<feature type="transmembrane region" description="Helical" evidence="9">
    <location>
        <begin position="98"/>
        <end position="119"/>
    </location>
</feature>
<keyword evidence="7 9" id="KW-0472">Membrane</keyword>
<evidence type="ECO:0000256" key="4">
    <source>
        <dbReference type="ARBA" id="ARBA00022519"/>
    </source>
</evidence>
<evidence type="ECO:0000313" key="11">
    <source>
        <dbReference type="EMBL" id="BAT29216.1"/>
    </source>
</evidence>
<keyword evidence="3" id="KW-1003">Cell membrane</keyword>
<dbReference type="InterPro" id="IPR007387">
    <property type="entry name" value="TRAP_DctQ"/>
</dbReference>
<keyword evidence="2 9" id="KW-0813">Transport</keyword>
<keyword evidence="4 9" id="KW-0997">Cell inner membrane</keyword>
<comment type="subunit">
    <text evidence="9">The complex comprises the extracytoplasmic solute receptor protein and the two transmembrane proteins.</text>
</comment>
<evidence type="ECO:0000256" key="7">
    <source>
        <dbReference type="ARBA" id="ARBA00023136"/>
    </source>
</evidence>
<feature type="domain" description="Tripartite ATP-independent periplasmic transporters DctQ component" evidence="10">
    <location>
        <begin position="35"/>
        <end position="162"/>
    </location>
</feature>
<evidence type="ECO:0000256" key="9">
    <source>
        <dbReference type="RuleBase" id="RU369079"/>
    </source>
</evidence>
<dbReference type="PANTHER" id="PTHR35011">
    <property type="entry name" value="2,3-DIKETO-L-GULONATE TRAP TRANSPORTER SMALL PERMEASE PROTEIN YIAM"/>
    <property type="match status" value="1"/>
</dbReference>
<comment type="similarity">
    <text evidence="8 9">Belongs to the TRAP transporter small permease family.</text>
</comment>
<dbReference type="GO" id="GO:0015740">
    <property type="term" value="P:C4-dicarboxylate transport"/>
    <property type="evidence" value="ECO:0007669"/>
    <property type="project" value="TreeGrafter"/>
</dbReference>